<dbReference type="Pfam" id="PF08351">
    <property type="entry name" value="TmcA_N"/>
    <property type="match status" value="1"/>
</dbReference>
<evidence type="ECO:0000256" key="1">
    <source>
        <dbReference type="SAM" id="Phobius"/>
    </source>
</evidence>
<keyword evidence="1" id="KW-0812">Transmembrane</keyword>
<protein>
    <recommendedName>
        <fullName evidence="2">TmcA/NAT10 N-terminal domain-containing protein</fullName>
    </recommendedName>
</protein>
<feature type="domain" description="TmcA/NAT10 N-terminal" evidence="2">
    <location>
        <begin position="1"/>
        <end position="190"/>
    </location>
</feature>
<evidence type="ECO:0000313" key="4">
    <source>
        <dbReference type="Proteomes" id="UP001634393"/>
    </source>
</evidence>
<gene>
    <name evidence="3" type="ORF">ACJIZ3_004013</name>
</gene>
<keyword evidence="1" id="KW-0472">Membrane</keyword>
<evidence type="ECO:0000313" key="3">
    <source>
        <dbReference type="EMBL" id="KAL3818108.1"/>
    </source>
</evidence>
<sequence>MKKKVDERIRTLIKNGVNACHRSMFVIVGDKGLDRIVDLHHMLKNSLVKSRTKVLCNKKKLAMQVKKKRQRGLLDLEKVDAFSHFIETGGITYCKYEDSERILGNTSDMCILQDFEALTPNLLARTIETVAGGGLIILLLRSLFSLTSLKTMATDVHERFRTESYPQDSGRFNERFLLSLGSCKTCIVMDDELNILPISSHTKRIAPVSVLEKIQALVPITQHVAVFFFFFFCCLPSQLNLHSEVSLLLHWCNIFALTFLDLLRGTNFNNLGTLFSKVFPICIFLVLSSSWICPLKPVSHLGRNAVKSFLHMVVNFQIYYILINSLLLNFSLGPVLPRFVQFHLCEKSFHFKVGLCIF</sequence>
<evidence type="ECO:0000259" key="2">
    <source>
        <dbReference type="Pfam" id="PF08351"/>
    </source>
</evidence>
<dbReference type="PANTHER" id="PTHR10925">
    <property type="entry name" value="N-ACETYLTRANSFERASE 10"/>
    <property type="match status" value="1"/>
</dbReference>
<dbReference type="PANTHER" id="PTHR10925:SF5">
    <property type="entry name" value="RNA CYTIDINE ACETYLTRANSFERASE"/>
    <property type="match status" value="1"/>
</dbReference>
<dbReference type="Gene3D" id="3.40.50.11040">
    <property type="match status" value="1"/>
</dbReference>
<dbReference type="Proteomes" id="UP001634393">
    <property type="component" value="Unassembled WGS sequence"/>
</dbReference>
<organism evidence="3 4">
    <name type="scientific">Penstemon smallii</name>
    <dbReference type="NCBI Taxonomy" id="265156"/>
    <lineage>
        <taxon>Eukaryota</taxon>
        <taxon>Viridiplantae</taxon>
        <taxon>Streptophyta</taxon>
        <taxon>Embryophyta</taxon>
        <taxon>Tracheophyta</taxon>
        <taxon>Spermatophyta</taxon>
        <taxon>Magnoliopsida</taxon>
        <taxon>eudicotyledons</taxon>
        <taxon>Gunneridae</taxon>
        <taxon>Pentapetalae</taxon>
        <taxon>asterids</taxon>
        <taxon>lamiids</taxon>
        <taxon>Lamiales</taxon>
        <taxon>Plantaginaceae</taxon>
        <taxon>Cheloneae</taxon>
        <taxon>Penstemon</taxon>
    </lineage>
</organism>
<feature type="transmembrane region" description="Helical" evidence="1">
    <location>
        <begin position="312"/>
        <end position="332"/>
    </location>
</feature>
<keyword evidence="4" id="KW-1185">Reference proteome</keyword>
<reference evidence="3 4" key="1">
    <citation type="submission" date="2024-12" db="EMBL/GenBank/DDBJ databases">
        <title>The unique morphological basis and parallel evolutionary history of personate flowers in Penstemon.</title>
        <authorList>
            <person name="Depatie T.H."/>
            <person name="Wessinger C.A."/>
        </authorList>
    </citation>
    <scope>NUCLEOTIDE SEQUENCE [LARGE SCALE GENOMIC DNA]</scope>
    <source>
        <strain evidence="3">WTNN_2</strain>
        <tissue evidence="3">Leaf</tissue>
    </source>
</reference>
<dbReference type="InterPro" id="IPR013562">
    <property type="entry name" value="TmcA/NAT10_N"/>
</dbReference>
<accession>A0ABD3S0U6</accession>
<dbReference type="AlphaFoldDB" id="A0ABD3S0U6"/>
<feature type="transmembrane region" description="Helical" evidence="1">
    <location>
        <begin position="274"/>
        <end position="292"/>
    </location>
</feature>
<dbReference type="EMBL" id="JBJXBP010000007">
    <property type="protein sequence ID" value="KAL3818108.1"/>
    <property type="molecule type" value="Genomic_DNA"/>
</dbReference>
<comment type="caution">
    <text evidence="3">The sequence shown here is derived from an EMBL/GenBank/DDBJ whole genome shotgun (WGS) entry which is preliminary data.</text>
</comment>
<proteinExistence type="predicted"/>
<name>A0ABD3S0U6_9LAMI</name>
<dbReference type="InterPro" id="IPR032672">
    <property type="entry name" value="TmcA/NAT10/Kre33"/>
</dbReference>
<keyword evidence="1" id="KW-1133">Transmembrane helix</keyword>